<evidence type="ECO:0000256" key="2">
    <source>
        <dbReference type="ARBA" id="ARBA00023242"/>
    </source>
</evidence>
<dbReference type="GO" id="GO:0005634">
    <property type="term" value="C:nucleus"/>
    <property type="evidence" value="ECO:0007669"/>
    <property type="project" value="UniProtKB-SubCell"/>
</dbReference>
<dbReference type="PANTHER" id="PTHR13107">
    <property type="entry name" value="N6-ADENOSINE-METHYLTRANSFERASE NON-CATALYTIC SUBUNIT"/>
    <property type="match status" value="1"/>
</dbReference>
<comment type="caution">
    <text evidence="6">The sequence shown here is derived from an EMBL/GenBank/DDBJ whole genome shotgun (WGS) entry which is preliminary data.</text>
</comment>
<accession>A0A835H4K8</accession>
<dbReference type="GO" id="GO:0036396">
    <property type="term" value="C:RNA N6-methyladenosine methyltransferase complex"/>
    <property type="evidence" value="ECO:0007669"/>
    <property type="project" value="TreeGrafter"/>
</dbReference>
<dbReference type="Proteomes" id="UP000631114">
    <property type="component" value="Unassembled WGS sequence"/>
</dbReference>
<dbReference type="GO" id="GO:0003729">
    <property type="term" value="F:mRNA binding"/>
    <property type="evidence" value="ECO:0007669"/>
    <property type="project" value="TreeGrafter"/>
</dbReference>
<dbReference type="OrthoDB" id="852147at2759"/>
<evidence type="ECO:0000256" key="3">
    <source>
        <dbReference type="PROSITE-ProRule" id="PRU00489"/>
    </source>
</evidence>
<dbReference type="InterPro" id="IPR045123">
    <property type="entry name" value="METTL14-like"/>
</dbReference>
<dbReference type="SUPFAM" id="SSF82171">
    <property type="entry name" value="DPP6 N-terminal domain-like"/>
    <property type="match status" value="1"/>
</dbReference>
<protein>
    <recommendedName>
        <fullName evidence="5">F-box protein At3g26010-like beta-propeller domain-containing protein</fullName>
    </recommendedName>
</protein>
<reference evidence="6 7" key="1">
    <citation type="submission" date="2020-10" db="EMBL/GenBank/DDBJ databases">
        <title>The Coptis chinensis genome and diversification of protoberbering-type alkaloids.</title>
        <authorList>
            <person name="Wang B."/>
            <person name="Shu S."/>
            <person name="Song C."/>
            <person name="Liu Y."/>
        </authorList>
    </citation>
    <scope>NUCLEOTIDE SEQUENCE [LARGE SCALE GENOMIC DNA]</scope>
    <source>
        <strain evidence="6">HL-2020</strain>
        <tissue evidence="6">Leaf</tissue>
    </source>
</reference>
<dbReference type="PANTHER" id="PTHR13107:SF0">
    <property type="entry name" value="N6-ADENOSINE-METHYLTRANSFERASE NON-CATALYTIC SUBUNIT"/>
    <property type="match status" value="1"/>
</dbReference>
<comment type="similarity">
    <text evidence="3">Belongs to the MT-A70-like family.</text>
</comment>
<evidence type="ECO:0000313" key="7">
    <source>
        <dbReference type="Proteomes" id="UP000631114"/>
    </source>
</evidence>
<evidence type="ECO:0000256" key="4">
    <source>
        <dbReference type="SAM" id="MobiDB-lite"/>
    </source>
</evidence>
<feature type="region of interest" description="Disordered" evidence="4">
    <location>
        <begin position="560"/>
        <end position="611"/>
    </location>
</feature>
<keyword evidence="7" id="KW-1185">Reference proteome</keyword>
<feature type="compositionally biased region" description="Low complexity" evidence="4">
    <location>
        <begin position="572"/>
        <end position="588"/>
    </location>
</feature>
<name>A0A835H4K8_9MAGN</name>
<organism evidence="6 7">
    <name type="scientific">Coptis chinensis</name>
    <dbReference type="NCBI Taxonomy" id="261450"/>
    <lineage>
        <taxon>Eukaryota</taxon>
        <taxon>Viridiplantae</taxon>
        <taxon>Streptophyta</taxon>
        <taxon>Embryophyta</taxon>
        <taxon>Tracheophyta</taxon>
        <taxon>Spermatophyta</taxon>
        <taxon>Magnoliopsida</taxon>
        <taxon>Ranunculales</taxon>
        <taxon>Ranunculaceae</taxon>
        <taxon>Coptidoideae</taxon>
        <taxon>Coptis</taxon>
    </lineage>
</organism>
<keyword evidence="2" id="KW-0539">Nucleus</keyword>
<dbReference type="Pfam" id="PF05063">
    <property type="entry name" value="MT-A70"/>
    <property type="match status" value="2"/>
</dbReference>
<dbReference type="Pfam" id="PF24750">
    <property type="entry name" value="b-prop_At3g26010-like"/>
    <property type="match status" value="1"/>
</dbReference>
<dbReference type="EMBL" id="JADFTS010000008">
    <property type="protein sequence ID" value="KAF9592551.1"/>
    <property type="molecule type" value="Genomic_DNA"/>
</dbReference>
<evidence type="ECO:0000313" key="6">
    <source>
        <dbReference type="EMBL" id="KAF9592551.1"/>
    </source>
</evidence>
<dbReference type="PROSITE" id="PS51143">
    <property type="entry name" value="MT_A70"/>
    <property type="match status" value="1"/>
</dbReference>
<feature type="compositionally biased region" description="Polar residues" evidence="4">
    <location>
        <begin position="595"/>
        <end position="611"/>
    </location>
</feature>
<evidence type="ECO:0000256" key="1">
    <source>
        <dbReference type="ARBA" id="ARBA00004123"/>
    </source>
</evidence>
<proteinExistence type="inferred from homology"/>
<evidence type="ECO:0000259" key="5">
    <source>
        <dbReference type="Pfam" id="PF24750"/>
    </source>
</evidence>
<dbReference type="AlphaFoldDB" id="A0A835H4K8"/>
<comment type="subcellular location">
    <subcellularLocation>
        <location evidence="1">Nucleus</location>
    </subcellularLocation>
</comment>
<dbReference type="InterPro" id="IPR007757">
    <property type="entry name" value="MT-A70-like"/>
</dbReference>
<dbReference type="InterPro" id="IPR056592">
    <property type="entry name" value="Beta-prop_At3g26010-like"/>
</dbReference>
<sequence length="611" mass="69234">MIACQCVSRSWHHVVSTICIPKITSLPVYGLLFNTRRILDGPGIEKGPWSFACINAFNEKVSLPNTSLVESCLGRSLPFDPSPDSFLDCCNGMLLFFDRSSMQFYVCNPSTEQYIAIPNCPWSRFAPVDGALFFDPHFKVVNILGSHPRLNIFSRATGQWSVYNIHLDPCVSDCFWSPRFVFLDGSLYKLAMSGHLMIIDVEQIAFRAIKLPDIVLENDFIGCLGVSQGILHYSWTDEESSNLRVWMLVRRCHSDEWVLKHTFSLEYCYTHPLYNFSWFSVFAFHPTSDMLFVSNLAELFCYDPGTKKLERICRLRDDSVLFSGQFLVFPFSVNLTPLCASEKEIAELFGSTSYEPNVAENSLLCLELDGVDRQIDVDHVDSFCFDSCVKLIGMEHLIFRRIWIFYLITLTKQSNLFFGCPQAIADTPSFIFLWVGDGVGLEQGRQCLRKWGFRRCEDICWVNTNKSNAAPGSSKKPEDMYRIIEHFSLGRRRLELFGEDHNIRSGWLTVGKGLSSSNFNAEGYIRNFCDKDGKVWQGGGGRNPPPKAPHLVLMTTPDIEGLRPKSPIQKNQQQPLSSSLSQTTVTSVNKRLAATSPQNRTIMSLNQEGSN</sequence>
<feature type="domain" description="F-box protein At3g26010-like beta-propeller" evidence="5">
    <location>
        <begin position="86"/>
        <end position="268"/>
    </location>
</feature>
<gene>
    <name evidence="6" type="ORF">IFM89_015572</name>
</gene>